<reference evidence="1 2" key="1">
    <citation type="submission" date="2016-10" db="EMBL/GenBank/DDBJ databases">
        <title>Evaluation of Human, Veterinary and Environmental Mycobacterium chelonae Isolates by Core Genome Phylogenomic Analysis, Targeted Gene Comparison, and Anti-microbial Susceptibility Patterns: A Tale of Mistaken Identities.</title>
        <authorList>
            <person name="Fogelson S.B."/>
            <person name="Camus A.C."/>
            <person name="Lorenz W."/>
            <person name="Vasireddy R."/>
            <person name="Vasireddy S."/>
            <person name="Smith T."/>
            <person name="Brown-Elliott B.A."/>
            <person name="Wallace R.J.Jr."/>
            <person name="Hasan N.A."/>
            <person name="Reischl U."/>
            <person name="Sanchez S."/>
        </authorList>
    </citation>
    <scope>NUCLEOTIDE SEQUENCE [LARGE SCALE GENOMIC DNA]</scope>
    <source>
        <strain evidence="1 2">15515</strain>
    </source>
</reference>
<proteinExistence type="predicted"/>
<evidence type="ECO:0000313" key="2">
    <source>
        <dbReference type="Proteomes" id="UP000180043"/>
    </source>
</evidence>
<evidence type="ECO:0000313" key="1">
    <source>
        <dbReference type="EMBL" id="OHU47317.1"/>
    </source>
</evidence>
<dbReference type="RefSeq" id="WP_070947936.1">
    <property type="nucleotide sequence ID" value="NZ_MLIQ01000042.1"/>
</dbReference>
<dbReference type="EMBL" id="MLIQ01000042">
    <property type="protein sequence ID" value="OHU47317.1"/>
    <property type="molecule type" value="Genomic_DNA"/>
</dbReference>
<sequence>MTTAVTTIEVGDYVVRDIDLAGQPYKVMAVYKNGNLRASDKPGFSYHGPATAFLKVPACASGLHAAGYGPVSCRQCHPRAR</sequence>
<dbReference type="Proteomes" id="UP000180043">
    <property type="component" value="Unassembled WGS sequence"/>
</dbReference>
<organism evidence="1 2">
    <name type="scientific">Mycobacteroides chelonae</name>
    <name type="common">Mycobacterium chelonae</name>
    <dbReference type="NCBI Taxonomy" id="1774"/>
    <lineage>
        <taxon>Bacteria</taxon>
        <taxon>Bacillati</taxon>
        <taxon>Actinomycetota</taxon>
        <taxon>Actinomycetes</taxon>
        <taxon>Mycobacteriales</taxon>
        <taxon>Mycobacteriaceae</taxon>
        <taxon>Mycobacteroides</taxon>
    </lineage>
</organism>
<accession>A0A1S1LHY8</accession>
<name>A0A1S1LHY8_MYCCH</name>
<dbReference type="AlphaFoldDB" id="A0A1S1LHY8"/>
<comment type="caution">
    <text evidence="1">The sequence shown here is derived from an EMBL/GenBank/DDBJ whole genome shotgun (WGS) entry which is preliminary data.</text>
</comment>
<protein>
    <submittedName>
        <fullName evidence="1">Uncharacterized protein</fullName>
    </submittedName>
</protein>
<gene>
    <name evidence="1" type="ORF">BKG82_27075</name>
</gene>